<feature type="region of interest" description="Disordered" evidence="5">
    <location>
        <begin position="403"/>
        <end position="422"/>
    </location>
</feature>
<feature type="region of interest" description="Disordered" evidence="5">
    <location>
        <begin position="430"/>
        <end position="481"/>
    </location>
</feature>
<proteinExistence type="inferred from homology"/>
<feature type="repeat" description="TPR" evidence="3">
    <location>
        <begin position="770"/>
        <end position="803"/>
    </location>
</feature>
<name>A0A9W9UAW3_PENBR</name>
<dbReference type="InterPro" id="IPR004552">
    <property type="entry name" value="AGP_acyltrans"/>
</dbReference>
<feature type="compositionally biased region" description="Basic and acidic residues" evidence="5">
    <location>
        <begin position="359"/>
        <end position="374"/>
    </location>
</feature>
<dbReference type="PANTHER" id="PTHR12558:SF13">
    <property type="entry name" value="CELL DIVISION CYCLE PROTEIN 27 HOMOLOG"/>
    <property type="match status" value="1"/>
</dbReference>
<feature type="compositionally biased region" description="Basic and acidic residues" evidence="5">
    <location>
        <begin position="453"/>
        <end position="467"/>
    </location>
</feature>
<reference evidence="8" key="2">
    <citation type="journal article" date="2023" name="IMA Fungus">
        <title>Comparative genomic study of the Penicillium genus elucidates a diverse pangenome and 15 lateral gene transfer events.</title>
        <authorList>
            <person name="Petersen C."/>
            <person name="Sorensen T."/>
            <person name="Nielsen M.R."/>
            <person name="Sondergaard T.E."/>
            <person name="Sorensen J.L."/>
            <person name="Fitzpatrick D.A."/>
            <person name="Frisvad J.C."/>
            <person name="Nielsen K.L."/>
        </authorList>
    </citation>
    <scope>NUCLEOTIDE SEQUENCE</scope>
    <source>
        <strain evidence="8">IBT 35673</strain>
    </source>
</reference>
<keyword evidence="4" id="KW-0594">Phospholipid biosynthesis</keyword>
<comment type="catalytic activity">
    <reaction evidence="4">
        <text>a 1-acyl-sn-glycero-3-phosphate + an acyl-CoA = a 1,2-diacyl-sn-glycero-3-phosphate + CoA</text>
        <dbReference type="Rhea" id="RHEA:19709"/>
        <dbReference type="ChEBI" id="CHEBI:57287"/>
        <dbReference type="ChEBI" id="CHEBI:57970"/>
        <dbReference type="ChEBI" id="CHEBI:58342"/>
        <dbReference type="ChEBI" id="CHEBI:58608"/>
        <dbReference type="EC" id="2.3.1.51"/>
    </reaction>
</comment>
<keyword evidence="6" id="KW-0812">Transmembrane</keyword>
<keyword evidence="4" id="KW-0444">Lipid biosynthesis</keyword>
<feature type="repeat" description="TPR" evidence="3">
    <location>
        <begin position="532"/>
        <end position="565"/>
    </location>
</feature>
<feature type="domain" description="Phospholipid/glycerol acyltransferase" evidence="7">
    <location>
        <begin position="964"/>
        <end position="1081"/>
    </location>
</feature>
<dbReference type="GO" id="GO:0031145">
    <property type="term" value="P:anaphase-promoting complex-dependent catabolic process"/>
    <property type="evidence" value="ECO:0007669"/>
    <property type="project" value="TreeGrafter"/>
</dbReference>
<evidence type="ECO:0000256" key="3">
    <source>
        <dbReference type="PROSITE-ProRule" id="PRU00339"/>
    </source>
</evidence>
<dbReference type="InterPro" id="IPR002123">
    <property type="entry name" value="Plipid/glycerol_acylTrfase"/>
</dbReference>
<dbReference type="CDD" id="cd07989">
    <property type="entry name" value="LPLAT_AGPAT-like"/>
    <property type="match status" value="1"/>
</dbReference>
<dbReference type="InterPro" id="IPR011990">
    <property type="entry name" value="TPR-like_helical_dom_sf"/>
</dbReference>
<dbReference type="Pfam" id="PF12895">
    <property type="entry name" value="ANAPC3"/>
    <property type="match status" value="1"/>
</dbReference>
<comment type="domain">
    <text evidence="4">The HXXXXD motif is essential for acyltransferase activity and may constitute the binding site for the phosphate moiety of the glycerol-3-phosphate.</text>
</comment>
<dbReference type="EC" id="2.3.1.51" evidence="4"/>
<dbReference type="PROSITE" id="PS50005">
    <property type="entry name" value="TPR"/>
    <property type="match status" value="6"/>
</dbReference>
<accession>A0A9W9UAW3</accession>
<dbReference type="GO" id="GO:0005680">
    <property type="term" value="C:anaphase-promoting complex"/>
    <property type="evidence" value="ECO:0007669"/>
    <property type="project" value="TreeGrafter"/>
</dbReference>
<dbReference type="GO" id="GO:0016567">
    <property type="term" value="P:protein ubiquitination"/>
    <property type="evidence" value="ECO:0007669"/>
    <property type="project" value="TreeGrafter"/>
</dbReference>
<feature type="transmembrane region" description="Helical" evidence="6">
    <location>
        <begin position="894"/>
        <end position="916"/>
    </location>
</feature>
<evidence type="ECO:0000313" key="8">
    <source>
        <dbReference type="EMBL" id="KAJ5329706.1"/>
    </source>
</evidence>
<keyword evidence="4" id="KW-0012">Acyltransferase</keyword>
<keyword evidence="4" id="KW-0443">Lipid metabolism</keyword>
<comment type="similarity">
    <text evidence="4">Belongs to the 1-acyl-sn-glycerol-3-phosphate acyltransferase family.</text>
</comment>
<dbReference type="Pfam" id="PF00515">
    <property type="entry name" value="TPR_1"/>
    <property type="match status" value="2"/>
</dbReference>
<dbReference type="GO" id="GO:0007091">
    <property type="term" value="P:metaphase/anaphase transition of mitotic cell cycle"/>
    <property type="evidence" value="ECO:0007669"/>
    <property type="project" value="TreeGrafter"/>
</dbReference>
<feature type="repeat" description="TPR" evidence="3">
    <location>
        <begin position="668"/>
        <end position="701"/>
    </location>
</feature>
<dbReference type="SMART" id="SM00563">
    <property type="entry name" value="PlsC"/>
    <property type="match status" value="1"/>
</dbReference>
<feature type="repeat" description="TPR" evidence="3">
    <location>
        <begin position="600"/>
        <end position="633"/>
    </location>
</feature>
<keyword evidence="6" id="KW-0472">Membrane</keyword>
<reference evidence="8" key="1">
    <citation type="submission" date="2022-12" db="EMBL/GenBank/DDBJ databases">
        <authorList>
            <person name="Petersen C."/>
        </authorList>
    </citation>
    <scope>NUCLEOTIDE SEQUENCE</scope>
    <source>
        <strain evidence="8">IBT 35673</strain>
    </source>
</reference>
<evidence type="ECO:0000256" key="6">
    <source>
        <dbReference type="SAM" id="Phobius"/>
    </source>
</evidence>
<protein>
    <recommendedName>
        <fullName evidence="4">1-acyl-sn-glycerol-3-phosphate acyltransferase</fullName>
        <ecNumber evidence="4">2.3.1.51</ecNumber>
    </recommendedName>
</protein>
<evidence type="ECO:0000256" key="4">
    <source>
        <dbReference type="RuleBase" id="RU361267"/>
    </source>
</evidence>
<dbReference type="SUPFAM" id="SSF48452">
    <property type="entry name" value="TPR-like"/>
    <property type="match status" value="2"/>
</dbReference>
<organism evidence="8 9">
    <name type="scientific">Penicillium brevicompactum</name>
    <dbReference type="NCBI Taxonomy" id="5074"/>
    <lineage>
        <taxon>Eukaryota</taxon>
        <taxon>Fungi</taxon>
        <taxon>Dikarya</taxon>
        <taxon>Ascomycota</taxon>
        <taxon>Pezizomycotina</taxon>
        <taxon>Eurotiomycetes</taxon>
        <taxon>Eurotiomycetidae</taxon>
        <taxon>Eurotiales</taxon>
        <taxon>Aspergillaceae</taxon>
        <taxon>Penicillium</taxon>
    </lineage>
</organism>
<feature type="transmembrane region" description="Helical" evidence="6">
    <location>
        <begin position="866"/>
        <end position="887"/>
    </location>
</feature>
<dbReference type="EMBL" id="JAPZBQ010000005">
    <property type="protein sequence ID" value="KAJ5329706.1"/>
    <property type="molecule type" value="Genomic_DNA"/>
</dbReference>
<evidence type="ECO:0000313" key="9">
    <source>
        <dbReference type="Proteomes" id="UP001147695"/>
    </source>
</evidence>
<dbReference type="GO" id="GO:0016020">
    <property type="term" value="C:membrane"/>
    <property type="evidence" value="ECO:0007669"/>
    <property type="project" value="InterPro"/>
</dbReference>
<feature type="compositionally biased region" description="Polar residues" evidence="5">
    <location>
        <begin position="406"/>
        <end position="419"/>
    </location>
</feature>
<dbReference type="NCBIfam" id="TIGR00530">
    <property type="entry name" value="AGP_acyltrn"/>
    <property type="match status" value="1"/>
</dbReference>
<evidence type="ECO:0000259" key="7">
    <source>
        <dbReference type="SMART" id="SM00563"/>
    </source>
</evidence>
<dbReference type="AlphaFoldDB" id="A0A9W9UAW3"/>
<dbReference type="GO" id="GO:0003841">
    <property type="term" value="F:1-acylglycerol-3-phosphate O-acyltransferase activity"/>
    <property type="evidence" value="ECO:0007669"/>
    <property type="project" value="UniProtKB-UniRule"/>
</dbReference>
<dbReference type="InterPro" id="IPR019734">
    <property type="entry name" value="TPR_rpt"/>
</dbReference>
<keyword evidence="4" id="KW-1208">Phospholipid metabolism</keyword>
<sequence length="1155" mass="127684">MALSTGHVASQLRHLIYYQLDNNLIRNALFLAARLYAYEPRSFEAQYLLALCHLHNGEVKAAFDVSQVSGSRGLHAGCAYVFAQTCLDLGKNLDGVTALDCSKSLWVSKNHWNKHSETQRQHLPDAAAVYCLQGKLWHAHKDLSKAVDSYVEALKLNPFMWDAFLGLCETGMFSSSFVAMEPSNVRAGVNIRVPNIYQLSPELLAIISSSPEETISVPDDTGVEEAKVAMHPSGRPESDPFMVSASRAEPETTYGSSSLWQKLNGSSANVGLVAQPVFQDGMETPGGQSSGSDEFRIANGVTDPDSTWDAPLAPTRKTRTIQTMSLDHTGQPPPRMRPTGIRPRYKTRTDPEAQPTTQMEREPTLTSRFGDRKRTVSGQVAHPLPPSQPTEPGAPQRRSVRLFNQIKPTTSKLSNSTLSGRDGREMKKLRGVPTKGRTGSVPTVGRVVSGNRKPMETPDNDGKDHRNGLMQSHHPIPPLPKNAEQTKEMEALDWLLGLFSKLAAGHFALSRYRCHDAIAAFNSISTGQRETPWVLSQLGRANFEQASYTEAAKYFARVQKMAPSRLKDMEIYSTVLWHLKSDIELAYLAHQLLETDRLSPQAWCAIGNSFSHQRDHDQALKCFKRATMIDPEFAYAFTLQGHEYVANEEYDKALEAYRDGINADNRHYNAWYGLGTVYDKMGKWDFAEQHFRNAASINPTNAVLICCIGLVLEKRKNPQDALAHYSRASHLAPNSVLAKFRKARVLMQLREHHLALVELKALKDMAPDEANVHYLLGKLYKALHDRPSAVKHFTAALNLDPKAAQYIKDAMESLDDDDMEDEDIAAVGLGVPISVNQVCLPFSNSRTPCLIASSLLFHPTTVTMSFGSYIVSGVSSFVVITVSLFAIGQKVPRAAFVARCLASYGSLLVVAAYGVVASACLRLVGYGRISQWAVGRGFKWMMRFTTGVKFEIVEGEEHLTTRPAVFIGNHQTELDVLMLGCVFPPYCSVTAKKSLRNIPFLGWFMSLSRTVFIDRANRETALKAFDGAAAEMRDHRQSVFIFAEGTRSYSDEPTLLPFKKGAFHLAVKAGVPIVPIVTENYSHILSPRAWRFNSGTIKIKVLPPIQTQDLSSGDVDNLTQSTRASMLATLASMTHVPKIEVDASRANGVSSAVEI</sequence>
<keyword evidence="1 3" id="KW-0802">TPR repeat</keyword>
<dbReference type="Gene3D" id="1.25.40.10">
    <property type="entry name" value="Tetratricopeptide repeat domain"/>
    <property type="match status" value="4"/>
</dbReference>
<dbReference type="GO" id="GO:0005737">
    <property type="term" value="C:cytoplasm"/>
    <property type="evidence" value="ECO:0007669"/>
    <property type="project" value="TreeGrafter"/>
</dbReference>
<dbReference type="PANTHER" id="PTHR12558">
    <property type="entry name" value="CELL DIVISION CYCLE 16,23,27"/>
    <property type="match status" value="1"/>
</dbReference>
<dbReference type="Pfam" id="PF01553">
    <property type="entry name" value="Acyltransferase"/>
    <property type="match status" value="1"/>
</dbReference>
<keyword evidence="6" id="KW-1133">Transmembrane helix</keyword>
<evidence type="ECO:0000256" key="5">
    <source>
        <dbReference type="SAM" id="MobiDB-lite"/>
    </source>
</evidence>
<dbReference type="SUPFAM" id="SSF69593">
    <property type="entry name" value="Glycerol-3-phosphate (1)-acyltransferase"/>
    <property type="match status" value="1"/>
</dbReference>
<evidence type="ECO:0000256" key="1">
    <source>
        <dbReference type="ARBA" id="ARBA00022803"/>
    </source>
</evidence>
<dbReference type="SMART" id="SM00028">
    <property type="entry name" value="TPR"/>
    <property type="match status" value="8"/>
</dbReference>
<dbReference type="PROSITE" id="PS50293">
    <property type="entry name" value="TPR_REGION"/>
    <property type="match status" value="1"/>
</dbReference>
<comment type="caution">
    <text evidence="8">The sequence shown here is derived from an EMBL/GenBank/DDBJ whole genome shotgun (WGS) entry which is preliminary data.</text>
</comment>
<evidence type="ECO:0000256" key="2">
    <source>
        <dbReference type="ARBA" id="ARBA00038210"/>
    </source>
</evidence>
<comment type="similarity">
    <text evidence="2">Belongs to the APC3/CDC27 family.</text>
</comment>
<feature type="repeat" description="TPR" evidence="3">
    <location>
        <begin position="634"/>
        <end position="667"/>
    </location>
</feature>
<keyword evidence="4" id="KW-0808">Transferase</keyword>
<feature type="repeat" description="TPR" evidence="3">
    <location>
        <begin position="127"/>
        <end position="160"/>
    </location>
</feature>
<feature type="region of interest" description="Disordered" evidence="5">
    <location>
        <begin position="279"/>
        <end position="396"/>
    </location>
</feature>
<dbReference type="Proteomes" id="UP001147695">
    <property type="component" value="Unassembled WGS sequence"/>
</dbReference>
<dbReference type="GO" id="GO:0008654">
    <property type="term" value="P:phospholipid biosynthetic process"/>
    <property type="evidence" value="ECO:0007669"/>
    <property type="project" value="UniProtKB-KW"/>
</dbReference>
<dbReference type="GO" id="GO:0051301">
    <property type="term" value="P:cell division"/>
    <property type="evidence" value="ECO:0007669"/>
    <property type="project" value="TreeGrafter"/>
</dbReference>
<gene>
    <name evidence="8" type="ORF">N7452_010096</name>
</gene>
<dbReference type="SUPFAM" id="SSF81901">
    <property type="entry name" value="HCP-like"/>
    <property type="match status" value="1"/>
</dbReference>
<dbReference type="Pfam" id="PF14559">
    <property type="entry name" value="TPR_19"/>
    <property type="match status" value="1"/>
</dbReference>